<feature type="region of interest" description="Disordered" evidence="1">
    <location>
        <begin position="36"/>
        <end position="65"/>
    </location>
</feature>
<dbReference type="Proteomes" id="UP000325081">
    <property type="component" value="Unassembled WGS sequence"/>
</dbReference>
<reference evidence="3" key="1">
    <citation type="journal article" date="2019" name="Curr. Biol.">
        <title>Genome Sequence of Striga asiatica Provides Insight into the Evolution of Plant Parasitism.</title>
        <authorList>
            <person name="Yoshida S."/>
            <person name="Kim S."/>
            <person name="Wafula E.K."/>
            <person name="Tanskanen J."/>
            <person name="Kim Y.M."/>
            <person name="Honaas L."/>
            <person name="Yang Z."/>
            <person name="Spallek T."/>
            <person name="Conn C.E."/>
            <person name="Ichihashi Y."/>
            <person name="Cheong K."/>
            <person name="Cui S."/>
            <person name="Der J.P."/>
            <person name="Gundlach H."/>
            <person name="Jiao Y."/>
            <person name="Hori C."/>
            <person name="Ishida J.K."/>
            <person name="Kasahara H."/>
            <person name="Kiba T."/>
            <person name="Kim M.S."/>
            <person name="Koo N."/>
            <person name="Laohavisit A."/>
            <person name="Lee Y.H."/>
            <person name="Lumba S."/>
            <person name="McCourt P."/>
            <person name="Mortimer J.C."/>
            <person name="Mutuku J.M."/>
            <person name="Nomura T."/>
            <person name="Sasaki-Sekimoto Y."/>
            <person name="Seto Y."/>
            <person name="Wang Y."/>
            <person name="Wakatake T."/>
            <person name="Sakakibara H."/>
            <person name="Demura T."/>
            <person name="Yamaguchi S."/>
            <person name="Yoneyama K."/>
            <person name="Manabe R.I."/>
            <person name="Nelson D.C."/>
            <person name="Schulman A.H."/>
            <person name="Timko M.P."/>
            <person name="dePamphilis C.W."/>
            <person name="Choi D."/>
            <person name="Shirasu K."/>
        </authorList>
    </citation>
    <scope>NUCLEOTIDE SEQUENCE [LARGE SCALE GENOMIC DNA]</scope>
    <source>
        <strain evidence="3">cv. UVA1</strain>
    </source>
</reference>
<evidence type="ECO:0000256" key="1">
    <source>
        <dbReference type="SAM" id="MobiDB-lite"/>
    </source>
</evidence>
<feature type="non-terminal residue" evidence="2">
    <location>
        <position position="1"/>
    </location>
</feature>
<dbReference type="AlphaFoldDB" id="A0A5A7R9M9"/>
<accession>A0A5A7R9M9</accession>
<organism evidence="2 3">
    <name type="scientific">Striga asiatica</name>
    <name type="common">Asiatic witchweed</name>
    <name type="synonym">Buchnera asiatica</name>
    <dbReference type="NCBI Taxonomy" id="4170"/>
    <lineage>
        <taxon>Eukaryota</taxon>
        <taxon>Viridiplantae</taxon>
        <taxon>Streptophyta</taxon>
        <taxon>Embryophyta</taxon>
        <taxon>Tracheophyta</taxon>
        <taxon>Spermatophyta</taxon>
        <taxon>Magnoliopsida</taxon>
        <taxon>eudicotyledons</taxon>
        <taxon>Gunneridae</taxon>
        <taxon>Pentapetalae</taxon>
        <taxon>asterids</taxon>
        <taxon>lamiids</taxon>
        <taxon>Lamiales</taxon>
        <taxon>Orobanchaceae</taxon>
        <taxon>Buchnereae</taxon>
        <taxon>Striga</taxon>
    </lineage>
</organism>
<gene>
    <name evidence="2" type="ORF">STAS_30452</name>
</gene>
<feature type="non-terminal residue" evidence="2">
    <location>
        <position position="294"/>
    </location>
</feature>
<protein>
    <submittedName>
        <fullName evidence="2">Transcriptional regulator</fullName>
    </submittedName>
</protein>
<dbReference type="EMBL" id="BKCP01010514">
    <property type="protein sequence ID" value="GER52971.1"/>
    <property type="molecule type" value="Genomic_DNA"/>
</dbReference>
<evidence type="ECO:0000313" key="3">
    <source>
        <dbReference type="Proteomes" id="UP000325081"/>
    </source>
</evidence>
<comment type="caution">
    <text evidence="2">The sequence shown here is derived from an EMBL/GenBank/DDBJ whole genome shotgun (WGS) entry which is preliminary data.</text>
</comment>
<name>A0A5A7R9M9_STRAF</name>
<sequence length="294" mass="33032">YQEFFGSRTFTQDGTFDPLDRAFDEAIHSRHRTQRKLGRRNRVDQNRAHRVSGPVRKYSKARRQKGHVIRVSTTQDNIHSHDINWSINDIRTGRVRAALLQYQHIALTRQRDGVPRITSVGNVCHFLNKAACSSLRKSNTLLGGTGSQNEVAALSTIPGGLPGSHHPNIVRTTPGKCRPRVSCRCPNARAEAHHHPLRQLQHALPTLRGRYNCTISTLASRSHCRSRVETHRRAPKARPELTSALYMVCTARSSISTCSTHVTWPIDNIYMKLLNETTGRPTATSGYRVGSEIL</sequence>
<proteinExistence type="predicted"/>
<keyword evidence="3" id="KW-1185">Reference proteome</keyword>
<evidence type="ECO:0000313" key="2">
    <source>
        <dbReference type="EMBL" id="GER52971.1"/>
    </source>
</evidence>